<accession>A0A0E9XV38</accession>
<proteinExistence type="predicted"/>
<dbReference type="AlphaFoldDB" id="A0A0E9XV38"/>
<feature type="region of interest" description="Disordered" evidence="1">
    <location>
        <begin position="21"/>
        <end position="45"/>
    </location>
</feature>
<dbReference type="EMBL" id="GBXM01002326">
    <property type="protein sequence ID" value="JAI06252.1"/>
    <property type="molecule type" value="Transcribed_RNA"/>
</dbReference>
<name>A0A0E9XV38_ANGAN</name>
<reference evidence="2" key="2">
    <citation type="journal article" date="2015" name="Fish Shellfish Immunol.">
        <title>Early steps in the European eel (Anguilla anguilla)-Vibrio vulnificus interaction in the gills: Role of the RtxA13 toxin.</title>
        <authorList>
            <person name="Callol A."/>
            <person name="Pajuelo D."/>
            <person name="Ebbesson L."/>
            <person name="Teles M."/>
            <person name="MacKenzie S."/>
            <person name="Amaro C."/>
        </authorList>
    </citation>
    <scope>NUCLEOTIDE SEQUENCE</scope>
</reference>
<evidence type="ECO:0000313" key="2">
    <source>
        <dbReference type="EMBL" id="JAI06252.1"/>
    </source>
</evidence>
<evidence type="ECO:0000256" key="1">
    <source>
        <dbReference type="SAM" id="MobiDB-lite"/>
    </source>
</evidence>
<reference evidence="2" key="1">
    <citation type="submission" date="2014-11" db="EMBL/GenBank/DDBJ databases">
        <authorList>
            <person name="Amaro Gonzalez C."/>
        </authorList>
    </citation>
    <scope>NUCLEOTIDE SEQUENCE</scope>
</reference>
<sequence>MFSIPSVHGHRQGYNAIHLESTFGTGTPSKKSTEAAAVIDDSQPP</sequence>
<protein>
    <submittedName>
        <fullName evidence="2">Uncharacterized protein</fullName>
    </submittedName>
</protein>
<organism evidence="2">
    <name type="scientific">Anguilla anguilla</name>
    <name type="common">European freshwater eel</name>
    <name type="synonym">Muraena anguilla</name>
    <dbReference type="NCBI Taxonomy" id="7936"/>
    <lineage>
        <taxon>Eukaryota</taxon>
        <taxon>Metazoa</taxon>
        <taxon>Chordata</taxon>
        <taxon>Craniata</taxon>
        <taxon>Vertebrata</taxon>
        <taxon>Euteleostomi</taxon>
        <taxon>Actinopterygii</taxon>
        <taxon>Neopterygii</taxon>
        <taxon>Teleostei</taxon>
        <taxon>Anguilliformes</taxon>
        <taxon>Anguillidae</taxon>
        <taxon>Anguilla</taxon>
    </lineage>
</organism>